<comment type="caution">
    <text evidence="11">The sequence shown here is derived from an EMBL/GenBank/DDBJ whole genome shotgun (WGS) entry which is preliminary data.</text>
</comment>
<dbReference type="PATRIC" id="fig|1310613.3.peg.3766"/>
<dbReference type="EMBL" id="JEWH01000084">
    <property type="protein sequence ID" value="EXB03579.1"/>
    <property type="molecule type" value="Genomic_DNA"/>
</dbReference>
<dbReference type="MEROPS" id="S09.940"/>
<dbReference type="GO" id="GO:0052689">
    <property type="term" value="F:carboxylic ester hydrolase activity"/>
    <property type="evidence" value="ECO:0007669"/>
    <property type="project" value="UniProtKB-KW"/>
</dbReference>
<protein>
    <recommendedName>
        <fullName evidence="2 6">S-formylglutathione hydrolase</fullName>
        <ecNumber evidence="2 6">3.1.2.12</ecNumber>
    </recommendedName>
</protein>
<dbReference type="FunFam" id="3.40.50.1820:FF:000002">
    <property type="entry name" value="S-formylglutathione hydrolase"/>
    <property type="match status" value="1"/>
</dbReference>
<reference evidence="11 12" key="1">
    <citation type="submission" date="2014-02" db="EMBL/GenBank/DDBJ databases">
        <title>Comparative genomics and transcriptomics to identify genetic mechanisms underlying the emergence of carbapenem resistant Acinetobacter baumannii (CRAb).</title>
        <authorList>
            <person name="Harris A.D."/>
            <person name="Johnson K.J."/>
            <person name="George J."/>
            <person name="Shefchek K."/>
            <person name="Daugherty S.C."/>
            <person name="Parankush S."/>
            <person name="Sadzewicz L."/>
            <person name="Tallon L."/>
            <person name="Sengamalay N."/>
            <person name="Hazen T.H."/>
            <person name="Rasko D.A."/>
        </authorList>
    </citation>
    <scope>NUCLEOTIDE SEQUENCE [LARGE SCALE GENOMIC DNA]</scope>
    <source>
        <strain evidence="11 12">1295743</strain>
    </source>
</reference>
<feature type="active site" description="Charge relay system" evidence="7">
    <location>
        <position position="145"/>
    </location>
</feature>
<dbReference type="EMBL" id="JEWH01000096">
    <property type="protein sequence ID" value="EXB03424.1"/>
    <property type="molecule type" value="Genomic_DNA"/>
</dbReference>
<evidence type="ECO:0000256" key="2">
    <source>
        <dbReference type="ARBA" id="ARBA00012479"/>
    </source>
</evidence>
<evidence type="ECO:0000256" key="8">
    <source>
        <dbReference type="RuleBase" id="RU363068"/>
    </source>
</evidence>
<evidence type="ECO:0000313" key="11">
    <source>
        <dbReference type="EMBL" id="EXB03579.1"/>
    </source>
</evidence>
<sequence length="279" mass="31614">MEIIEKHASFGGSQEVYCHQSTALNCSMKFSIYLPPHDKDERLPVLYWLSGLTCNEQNFITKAGAQKYAAEHKVIIVAPDTSPRGEDVPDHADYDLGQGAGFYVNATQAPWSQHFKMYDYIVEELRNLIDLNFPTNQVQSIMGHSMGGHGALVIGLKNPELYKSISAFAPIVAPSQVPWGKKAFTHYLGENETLWKSYDAIELIKNAEVHLPILVDQGTADDFLEEQLRPKLLSDICLEQEYPLTLNLREGYDHSYYFIASFIEKHIEFHSKFLAKKLS</sequence>
<dbReference type="GO" id="GO:0046294">
    <property type="term" value="P:formaldehyde catabolic process"/>
    <property type="evidence" value="ECO:0007669"/>
    <property type="project" value="InterPro"/>
</dbReference>
<organism evidence="11 12">
    <name type="scientific">Acinetobacter baumannii (strain 1295743)</name>
    <dbReference type="NCBI Taxonomy" id="1310613"/>
    <lineage>
        <taxon>Bacteria</taxon>
        <taxon>Pseudomonadati</taxon>
        <taxon>Pseudomonadota</taxon>
        <taxon>Gammaproteobacteria</taxon>
        <taxon>Moraxellales</taxon>
        <taxon>Moraxellaceae</taxon>
        <taxon>Acinetobacter</taxon>
        <taxon>Acinetobacter calcoaceticus/baumannii complex</taxon>
    </lineage>
</organism>
<dbReference type="GO" id="GO:0018738">
    <property type="term" value="F:S-formylglutathione hydrolase activity"/>
    <property type="evidence" value="ECO:0007669"/>
    <property type="project" value="UniProtKB-UniRule"/>
</dbReference>
<accession>A0A009IG52</accession>
<evidence type="ECO:0000256" key="3">
    <source>
        <dbReference type="ARBA" id="ARBA00022487"/>
    </source>
</evidence>
<dbReference type="InterPro" id="IPR029058">
    <property type="entry name" value="AB_hydrolase_fold"/>
</dbReference>
<evidence type="ECO:0000256" key="6">
    <source>
        <dbReference type="NCBIfam" id="TIGR02821"/>
    </source>
</evidence>
<feature type="active site" description="Charge relay system" evidence="7">
    <location>
        <position position="254"/>
    </location>
</feature>
<dbReference type="Proteomes" id="UP000020595">
    <property type="component" value="Unassembled WGS sequence"/>
</dbReference>
<evidence type="ECO:0000313" key="12">
    <source>
        <dbReference type="Proteomes" id="UP000020595"/>
    </source>
</evidence>
<dbReference type="PANTHER" id="PTHR10061">
    <property type="entry name" value="S-FORMYLGLUTATHIONE HYDROLASE"/>
    <property type="match status" value="1"/>
</dbReference>
<dbReference type="PANTHER" id="PTHR10061:SF0">
    <property type="entry name" value="S-FORMYLGLUTATHIONE HYDROLASE"/>
    <property type="match status" value="1"/>
</dbReference>
<comment type="similarity">
    <text evidence="1 8">Belongs to the esterase D family.</text>
</comment>
<evidence type="ECO:0000256" key="7">
    <source>
        <dbReference type="PIRSR" id="PIRSR614186-1"/>
    </source>
</evidence>
<feature type="active site" description="Charge relay system" evidence="7">
    <location>
        <position position="221"/>
    </location>
</feature>
<dbReference type="EC" id="3.1.2.12" evidence="2 6"/>
<dbReference type="RefSeq" id="WP_000402508.1">
    <property type="nucleotide sequence ID" value="NZ_JEWH01000084.1"/>
</dbReference>
<evidence type="ECO:0000313" key="10">
    <source>
        <dbReference type="EMBL" id="EXB03495.1"/>
    </source>
</evidence>
<dbReference type="NCBIfam" id="TIGR02821">
    <property type="entry name" value="fghA_ester_D"/>
    <property type="match status" value="1"/>
</dbReference>
<evidence type="ECO:0000256" key="5">
    <source>
        <dbReference type="ARBA" id="ARBA00047590"/>
    </source>
</evidence>
<dbReference type="Gene3D" id="3.40.50.1820">
    <property type="entry name" value="alpha/beta hydrolase"/>
    <property type="match status" value="1"/>
</dbReference>
<keyword evidence="4 8" id="KW-0378">Hydrolase</keyword>
<evidence type="ECO:0000256" key="1">
    <source>
        <dbReference type="ARBA" id="ARBA00005622"/>
    </source>
</evidence>
<dbReference type="InterPro" id="IPR000801">
    <property type="entry name" value="Esterase-like"/>
</dbReference>
<dbReference type="GeneID" id="92798324"/>
<dbReference type="InterPro" id="IPR014186">
    <property type="entry name" value="S-formylglutathione_hydrol"/>
</dbReference>
<comment type="catalytic activity">
    <reaction evidence="5 8">
        <text>S-formylglutathione + H2O = formate + glutathione + H(+)</text>
        <dbReference type="Rhea" id="RHEA:14961"/>
        <dbReference type="ChEBI" id="CHEBI:15377"/>
        <dbReference type="ChEBI" id="CHEBI:15378"/>
        <dbReference type="ChEBI" id="CHEBI:15740"/>
        <dbReference type="ChEBI" id="CHEBI:57688"/>
        <dbReference type="ChEBI" id="CHEBI:57925"/>
        <dbReference type="EC" id="3.1.2.12"/>
    </reaction>
</comment>
<keyword evidence="3 8" id="KW-0719">Serine esterase</keyword>
<dbReference type="GO" id="GO:0005829">
    <property type="term" value="C:cytosol"/>
    <property type="evidence" value="ECO:0007669"/>
    <property type="project" value="TreeGrafter"/>
</dbReference>
<dbReference type="EMBL" id="JEWH01000090">
    <property type="protein sequence ID" value="EXB03495.1"/>
    <property type="molecule type" value="Genomic_DNA"/>
</dbReference>
<dbReference type="SUPFAM" id="SSF53474">
    <property type="entry name" value="alpha/beta-Hydrolases"/>
    <property type="match status" value="1"/>
</dbReference>
<dbReference type="AlphaFoldDB" id="A0A009IG52"/>
<gene>
    <name evidence="11" type="ORF">J512_3937</name>
    <name evidence="10" type="ORF">J512_4020</name>
    <name evidence="9" type="ORF">J512_4084</name>
</gene>
<evidence type="ECO:0000313" key="9">
    <source>
        <dbReference type="EMBL" id="EXB03424.1"/>
    </source>
</evidence>
<dbReference type="Pfam" id="PF00756">
    <property type="entry name" value="Esterase"/>
    <property type="match status" value="1"/>
</dbReference>
<comment type="function">
    <text evidence="8">Serine hydrolase involved in the detoxification of formaldehyde.</text>
</comment>
<dbReference type="SMR" id="A0A009IG52"/>
<proteinExistence type="inferred from homology"/>
<name>A0A009IG52_ACIB9</name>
<evidence type="ECO:0000256" key="4">
    <source>
        <dbReference type="ARBA" id="ARBA00022801"/>
    </source>
</evidence>